<evidence type="ECO:0000313" key="2">
    <source>
        <dbReference type="EMBL" id="GAA3629912.1"/>
    </source>
</evidence>
<keyword evidence="3" id="KW-1185">Reference proteome</keyword>
<sequence>MKWVKKILFVLVVLFAGYYLITRPEDAADAVRGVFLWVAGAVTAVFRFFTSLAG</sequence>
<feature type="transmembrane region" description="Helical" evidence="1">
    <location>
        <begin position="34"/>
        <end position="53"/>
    </location>
</feature>
<keyword evidence="1" id="KW-1133">Transmembrane helix</keyword>
<dbReference type="RefSeq" id="WP_344806986.1">
    <property type="nucleotide sequence ID" value="NZ_BAABAB010000026.1"/>
</dbReference>
<accession>A0ABP7ADJ5</accession>
<proteinExistence type="predicted"/>
<gene>
    <name evidence="2" type="ORF">GCM10022236_35350</name>
</gene>
<dbReference type="EMBL" id="BAABAB010000026">
    <property type="protein sequence ID" value="GAA3629912.1"/>
    <property type="molecule type" value="Genomic_DNA"/>
</dbReference>
<feature type="transmembrane region" description="Helical" evidence="1">
    <location>
        <begin position="7"/>
        <end position="22"/>
    </location>
</feature>
<keyword evidence="1" id="KW-0812">Transmembrane</keyword>
<dbReference type="Proteomes" id="UP001501490">
    <property type="component" value="Unassembled WGS sequence"/>
</dbReference>
<protein>
    <submittedName>
        <fullName evidence="2">Uncharacterized protein</fullName>
    </submittedName>
</protein>
<comment type="caution">
    <text evidence="2">The sequence shown here is derived from an EMBL/GenBank/DDBJ whole genome shotgun (WGS) entry which is preliminary data.</text>
</comment>
<keyword evidence="1" id="KW-0472">Membrane</keyword>
<evidence type="ECO:0000256" key="1">
    <source>
        <dbReference type="SAM" id="Phobius"/>
    </source>
</evidence>
<name>A0ABP7ADJ5_9ACTN</name>
<reference evidence="3" key="1">
    <citation type="journal article" date="2019" name="Int. J. Syst. Evol. Microbiol.">
        <title>The Global Catalogue of Microorganisms (GCM) 10K type strain sequencing project: providing services to taxonomists for standard genome sequencing and annotation.</title>
        <authorList>
            <consortium name="The Broad Institute Genomics Platform"/>
            <consortium name="The Broad Institute Genome Sequencing Center for Infectious Disease"/>
            <person name="Wu L."/>
            <person name="Ma J."/>
        </authorList>
    </citation>
    <scope>NUCLEOTIDE SEQUENCE [LARGE SCALE GENOMIC DNA]</scope>
    <source>
        <strain evidence="3">JCM 16929</strain>
    </source>
</reference>
<organism evidence="2 3">
    <name type="scientific">Microlunatus ginsengisoli</name>
    <dbReference type="NCBI Taxonomy" id="363863"/>
    <lineage>
        <taxon>Bacteria</taxon>
        <taxon>Bacillati</taxon>
        <taxon>Actinomycetota</taxon>
        <taxon>Actinomycetes</taxon>
        <taxon>Propionibacteriales</taxon>
        <taxon>Propionibacteriaceae</taxon>
        <taxon>Microlunatus</taxon>
    </lineage>
</organism>
<evidence type="ECO:0000313" key="3">
    <source>
        <dbReference type="Proteomes" id="UP001501490"/>
    </source>
</evidence>